<gene>
    <name evidence="2" type="primary">nosD</name>
    <name evidence="2" type="ORF">ENJ61_06735</name>
</gene>
<sequence length="395" mass="44759">VEGGVYRENLLIDKRVHLKGVGNPVLEWEGTDNPVLFEGRGYLIGIRSGGVVVEGFTLKHVRSGRKRAVGIIIERADGVIVRNNRMLDTSIGIRVINSNSVVIENNYIEGERDLDVNQRGNCIDMTGSNRAVIVGNTLKFCKDGIYMEVSHEGRVENNTIEASRYSIHTMWVDRGVWRNNVTRGNLLGLAIMYTKRAVIEGNLAVGNTTHGILLIQAERSVIRNNTVIGNSCGIYFFGAYRNELTGNLVMNHLIGIWSLAASEKNRIEGNSFINNGVQVRFISTKKKEEWPGNYWSDYLGWDMNGDGVGDVPYESGSYVDYVLWRYPMSKFLFTSPALQTITFLEKQFPVFETSKVVDPRPRMKPLHPQWEELAKKYRVEPSLYYSDLEKFQVIH</sequence>
<dbReference type="InterPro" id="IPR006626">
    <property type="entry name" value="PbH1"/>
</dbReference>
<dbReference type="InterPro" id="IPR022441">
    <property type="entry name" value="Para_beta_helix_rpt-2"/>
</dbReference>
<dbReference type="EMBL" id="DRNB01000244">
    <property type="protein sequence ID" value="HHJ64588.1"/>
    <property type="molecule type" value="Genomic_DNA"/>
</dbReference>
<dbReference type="InterPro" id="IPR011050">
    <property type="entry name" value="Pectin_lyase_fold/virulence"/>
</dbReference>
<dbReference type="InterPro" id="IPR026464">
    <property type="entry name" value="NosD_copper_fam"/>
</dbReference>
<feature type="domain" description="Periplasmic copper-binding protein NosD beta helix" evidence="1">
    <location>
        <begin position="116"/>
        <end position="300"/>
    </location>
</feature>
<dbReference type="InterPro" id="IPR012334">
    <property type="entry name" value="Pectin_lyas_fold"/>
</dbReference>
<reference evidence="2" key="1">
    <citation type="journal article" date="2020" name="mSystems">
        <title>Genome- and Community-Level Interaction Insights into Carbon Utilization and Element Cycling Functions of Hydrothermarchaeota in Hydrothermal Sediment.</title>
        <authorList>
            <person name="Zhou Z."/>
            <person name="Liu Y."/>
            <person name="Xu W."/>
            <person name="Pan J."/>
            <person name="Luo Z.H."/>
            <person name="Li M."/>
        </authorList>
    </citation>
    <scope>NUCLEOTIDE SEQUENCE [LARGE SCALE GENOMIC DNA]</scope>
    <source>
        <strain evidence="2">HyVt-501</strain>
    </source>
</reference>
<proteinExistence type="predicted"/>
<dbReference type="SMART" id="SM00710">
    <property type="entry name" value="PbH1"/>
    <property type="match status" value="9"/>
</dbReference>
<evidence type="ECO:0000313" key="2">
    <source>
        <dbReference type="EMBL" id="HHJ64588.1"/>
    </source>
</evidence>
<accession>A0A7C5L835</accession>
<dbReference type="Pfam" id="PF05048">
    <property type="entry name" value="NosD"/>
    <property type="match status" value="1"/>
</dbReference>
<comment type="caution">
    <text evidence="2">The sequence shown here is derived from an EMBL/GenBank/DDBJ whole genome shotgun (WGS) entry which is preliminary data.</text>
</comment>
<dbReference type="SUPFAM" id="SSF51126">
    <property type="entry name" value="Pectin lyase-like"/>
    <property type="match status" value="1"/>
</dbReference>
<dbReference type="AlphaFoldDB" id="A0A7C5L835"/>
<dbReference type="NCBIfam" id="TIGR03804">
    <property type="entry name" value="para_beta_helix"/>
    <property type="match status" value="3"/>
</dbReference>
<dbReference type="NCBIfam" id="TIGR04247">
    <property type="entry name" value="NosD_copper_fam"/>
    <property type="match status" value="1"/>
</dbReference>
<dbReference type="Proteomes" id="UP000885792">
    <property type="component" value="Unassembled WGS sequence"/>
</dbReference>
<protein>
    <submittedName>
        <fullName evidence="2">Nitrous oxide reductase family maturation protein NosD</fullName>
    </submittedName>
</protein>
<name>A0A7C5L835_AQUAO</name>
<dbReference type="InterPro" id="IPR007742">
    <property type="entry name" value="NosD_dom"/>
</dbReference>
<dbReference type="Gene3D" id="2.160.20.10">
    <property type="entry name" value="Single-stranded right-handed beta-helix, Pectin lyase-like"/>
    <property type="match status" value="2"/>
</dbReference>
<feature type="non-terminal residue" evidence="2">
    <location>
        <position position="1"/>
    </location>
</feature>
<organism evidence="2">
    <name type="scientific">Aquifex aeolicus</name>
    <dbReference type="NCBI Taxonomy" id="63363"/>
    <lineage>
        <taxon>Bacteria</taxon>
        <taxon>Pseudomonadati</taxon>
        <taxon>Aquificota</taxon>
        <taxon>Aquificia</taxon>
        <taxon>Aquificales</taxon>
        <taxon>Aquificaceae</taxon>
        <taxon>Aquifex</taxon>
    </lineage>
</organism>
<evidence type="ECO:0000259" key="1">
    <source>
        <dbReference type="Pfam" id="PF05048"/>
    </source>
</evidence>